<keyword evidence="4" id="KW-1185">Reference proteome</keyword>
<evidence type="ECO:0000313" key="5">
    <source>
        <dbReference type="Proteomes" id="UP001187425"/>
    </source>
</evidence>
<organism evidence="2 4">
    <name type="scientific">Xanthomonas hortorum pv. vitians</name>
    <dbReference type="NCBI Taxonomy" id="83224"/>
    <lineage>
        <taxon>Bacteria</taxon>
        <taxon>Pseudomonadati</taxon>
        <taxon>Pseudomonadota</taxon>
        <taxon>Gammaproteobacteria</taxon>
        <taxon>Lysobacterales</taxon>
        <taxon>Lysobacteraceae</taxon>
        <taxon>Xanthomonas</taxon>
    </lineage>
</organism>
<keyword evidence="1" id="KW-1133">Transmembrane helix</keyword>
<evidence type="ECO:0000313" key="3">
    <source>
        <dbReference type="EMBL" id="MDV7249223.1"/>
    </source>
</evidence>
<accession>A0A6V7CBB6</accession>
<dbReference type="Proteomes" id="UP000515406">
    <property type="component" value="Chromosome"/>
</dbReference>
<keyword evidence="1" id="KW-0472">Membrane</keyword>
<evidence type="ECO:0008006" key="6">
    <source>
        <dbReference type="Google" id="ProtNLM"/>
    </source>
</evidence>
<dbReference type="Proteomes" id="UP001187425">
    <property type="component" value="Unassembled WGS sequence"/>
</dbReference>
<protein>
    <recommendedName>
        <fullName evidence="6">Transmembrane protein</fullName>
    </recommendedName>
</protein>
<evidence type="ECO:0000256" key="1">
    <source>
        <dbReference type="SAM" id="Phobius"/>
    </source>
</evidence>
<evidence type="ECO:0000313" key="2">
    <source>
        <dbReference type="EMBL" id="CAD0312475.1"/>
    </source>
</evidence>
<dbReference type="EMBL" id="LR828257">
    <property type="protein sequence ID" value="CAD0312475.1"/>
    <property type="molecule type" value="Genomic_DNA"/>
</dbReference>
<reference evidence="3 5" key="2">
    <citation type="submission" date="2023-10" db="EMBL/GenBank/DDBJ databases">
        <title>A new tool for lettuce pathogen research.</title>
        <authorList>
            <person name="Horton K.N."/>
            <person name="Cseke L.J."/>
            <person name="Badiwe M."/>
            <person name="Tesfaye D."/>
            <person name="Klein A."/>
            <person name="Su J."/>
            <person name="Potnis N."/>
            <person name="Gassmann W."/>
        </authorList>
    </citation>
    <scope>NUCLEOTIDE SEQUENCE [LARGE SCALE GENOMIC DNA]</scope>
    <source>
        <strain evidence="3 5">JSKH1901</strain>
    </source>
</reference>
<sequence length="96" mass="10335">MFHSIRSTHLAPAAVSLLAPHIAANDSVTTAVTAATPAPEFRCGRTGTRNRDIWSALPDIRSARDARRLQHWAKSSVLFVAAAVVFALALASFLMH</sequence>
<dbReference type="EMBL" id="JAWMQI010000043">
    <property type="protein sequence ID" value="MDV7249223.1"/>
    <property type="molecule type" value="Genomic_DNA"/>
</dbReference>
<dbReference type="EMBL" id="LR828257">
    <property type="protein sequence ID" value="CAD0312484.1"/>
    <property type="molecule type" value="Genomic_DNA"/>
</dbReference>
<feature type="transmembrane region" description="Helical" evidence="1">
    <location>
        <begin position="77"/>
        <end position="95"/>
    </location>
</feature>
<dbReference type="AlphaFoldDB" id="A0A6V7CBB6"/>
<dbReference type="GeneID" id="55513632"/>
<keyword evidence="1" id="KW-0812">Transmembrane</keyword>
<proteinExistence type="predicted"/>
<name>A0A6V7CBB6_9XANT</name>
<reference evidence="2 4" key="1">
    <citation type="submission" date="2020-07" db="EMBL/GenBank/DDBJ databases">
        <authorList>
            <person name="Pothier F. J."/>
        </authorList>
    </citation>
    <scope>NUCLEOTIDE SEQUENCE [LARGE SCALE GENOMIC DNA]</scope>
    <source>
        <strain evidence="2 4">CFBP 498</strain>
    </source>
</reference>
<dbReference type="RefSeq" id="WP_074058727.1">
    <property type="nucleotide sequence ID" value="NZ_CP060399.1"/>
</dbReference>
<gene>
    <name evidence="2" type="ORF">CFBP498_11200</name>
    <name evidence="3" type="ORF">R4K57_12540</name>
</gene>
<evidence type="ECO:0000313" key="4">
    <source>
        <dbReference type="Proteomes" id="UP000515406"/>
    </source>
</evidence>